<dbReference type="SUPFAM" id="SSF50715">
    <property type="entry name" value="Ribosomal protein L25-like"/>
    <property type="match status" value="1"/>
</dbReference>
<dbReference type="NCBIfam" id="TIGR00731">
    <property type="entry name" value="bL25_bact_ctc"/>
    <property type="match status" value="1"/>
</dbReference>
<evidence type="ECO:0000256" key="5">
    <source>
        <dbReference type="HAMAP-Rule" id="MF_01334"/>
    </source>
</evidence>
<dbReference type="Gene3D" id="2.40.240.10">
    <property type="entry name" value="Ribosomal Protein L25, Chain P"/>
    <property type="match status" value="1"/>
</dbReference>
<feature type="compositionally biased region" description="Acidic residues" evidence="6">
    <location>
        <begin position="202"/>
        <end position="219"/>
    </location>
</feature>
<keyword evidence="1 5" id="KW-0699">rRNA-binding</keyword>
<dbReference type="InterPro" id="IPR020056">
    <property type="entry name" value="Rbsml_bL25/Gln-tRNA_synth_N"/>
</dbReference>
<protein>
    <recommendedName>
        <fullName evidence="5">Large ribosomal subunit protein bL25</fullName>
    </recommendedName>
    <alternativeName>
        <fullName evidence="5">General stress protein CTC</fullName>
    </alternativeName>
</protein>
<dbReference type="InterPro" id="IPR020930">
    <property type="entry name" value="Ribosomal_uL5_bac-type"/>
</dbReference>
<dbReference type="InterPro" id="IPR020057">
    <property type="entry name" value="Ribosomal_bL25_b-dom"/>
</dbReference>
<dbReference type="STRING" id="443156.SAMN04489867_2255"/>
<feature type="domain" description="Large ribosomal subunit protein bL25 beta" evidence="8">
    <location>
        <begin position="98"/>
        <end position="176"/>
    </location>
</feature>
<comment type="function">
    <text evidence="5">This is one of the proteins that binds to the 5S RNA in the ribosome where it forms part of the central protuberance.</text>
</comment>
<dbReference type="CDD" id="cd00495">
    <property type="entry name" value="Ribosomal_L25_TL5_CTC"/>
    <property type="match status" value="1"/>
</dbReference>
<feature type="region of interest" description="Disordered" evidence="6">
    <location>
        <begin position="183"/>
        <end position="230"/>
    </location>
</feature>
<dbReference type="GO" id="GO:0008097">
    <property type="term" value="F:5S rRNA binding"/>
    <property type="evidence" value="ECO:0007669"/>
    <property type="project" value="InterPro"/>
</dbReference>
<dbReference type="PANTHER" id="PTHR33284">
    <property type="entry name" value="RIBOSOMAL PROTEIN L25/GLN-TRNA SYNTHETASE, ANTI-CODON-BINDING DOMAIN-CONTAINING PROTEIN"/>
    <property type="match status" value="1"/>
</dbReference>
<gene>
    <name evidence="5" type="primary">rplY</name>
    <name evidence="5" type="synonym">ctc</name>
    <name evidence="9" type="ORF">SAMN04489867_2255</name>
</gene>
<dbReference type="Pfam" id="PF14693">
    <property type="entry name" value="Ribosomal_TL5_C"/>
    <property type="match status" value="1"/>
</dbReference>
<keyword evidence="10" id="KW-1185">Reference proteome</keyword>
<dbReference type="PANTHER" id="PTHR33284:SF1">
    <property type="entry name" value="RIBOSOMAL PROTEIN L25_GLN-TRNA SYNTHETASE, ANTI-CODON-BINDING DOMAIN-CONTAINING PROTEIN"/>
    <property type="match status" value="1"/>
</dbReference>
<dbReference type="GO" id="GO:0022625">
    <property type="term" value="C:cytosolic large ribosomal subunit"/>
    <property type="evidence" value="ECO:0007669"/>
    <property type="project" value="TreeGrafter"/>
</dbReference>
<keyword evidence="3 5" id="KW-0689">Ribosomal protein</keyword>
<reference evidence="10" key="1">
    <citation type="submission" date="2016-10" db="EMBL/GenBank/DDBJ databases">
        <authorList>
            <person name="Varghese N."/>
            <person name="Submissions S."/>
        </authorList>
    </citation>
    <scope>NUCLEOTIDE SEQUENCE [LARGE SCALE GENOMIC DNA]</scope>
    <source>
        <strain evidence="10">DSM 22329</strain>
    </source>
</reference>
<evidence type="ECO:0000259" key="7">
    <source>
        <dbReference type="Pfam" id="PF01386"/>
    </source>
</evidence>
<comment type="subunit">
    <text evidence="5">Part of the 50S ribosomal subunit; part of the 5S rRNA/L5/L18/L25 subcomplex. Contacts the 5S rRNA. Binds to the 5S rRNA independently of L5 and L18.</text>
</comment>
<evidence type="ECO:0000256" key="2">
    <source>
        <dbReference type="ARBA" id="ARBA00022884"/>
    </source>
</evidence>
<proteinExistence type="inferred from homology"/>
<dbReference type="Pfam" id="PF01386">
    <property type="entry name" value="Ribosomal_L25p"/>
    <property type="match status" value="1"/>
</dbReference>
<keyword evidence="2 5" id="KW-0694">RNA-binding</keyword>
<dbReference type="EMBL" id="LT629711">
    <property type="protein sequence ID" value="SDP38213.1"/>
    <property type="molecule type" value="Genomic_DNA"/>
</dbReference>
<dbReference type="InterPro" id="IPR001021">
    <property type="entry name" value="Ribosomal_bL25_long"/>
</dbReference>
<evidence type="ECO:0000256" key="6">
    <source>
        <dbReference type="SAM" id="MobiDB-lite"/>
    </source>
</evidence>
<feature type="domain" description="Large ribosomal subunit protein bL25 L25" evidence="7">
    <location>
        <begin position="6"/>
        <end position="90"/>
    </location>
</feature>
<dbReference type="InterPro" id="IPR029751">
    <property type="entry name" value="Ribosomal_L25_dom"/>
</dbReference>
<evidence type="ECO:0000256" key="1">
    <source>
        <dbReference type="ARBA" id="ARBA00022730"/>
    </source>
</evidence>
<name>A0A1H0S8W5_9MICO</name>
<evidence type="ECO:0000256" key="4">
    <source>
        <dbReference type="ARBA" id="ARBA00023274"/>
    </source>
</evidence>
<dbReference type="InterPro" id="IPR037121">
    <property type="entry name" value="Ribosomal_bL25_C"/>
</dbReference>
<dbReference type="RefSeq" id="WP_091785346.1">
    <property type="nucleotide sequence ID" value="NZ_LT629711.1"/>
</dbReference>
<feature type="compositionally biased region" description="Acidic residues" evidence="6">
    <location>
        <begin position="183"/>
        <end position="194"/>
    </location>
</feature>
<organism evidence="9 10">
    <name type="scientific">Pedococcus dokdonensis</name>
    <dbReference type="NCBI Taxonomy" id="443156"/>
    <lineage>
        <taxon>Bacteria</taxon>
        <taxon>Bacillati</taxon>
        <taxon>Actinomycetota</taxon>
        <taxon>Actinomycetes</taxon>
        <taxon>Micrococcales</taxon>
        <taxon>Intrasporangiaceae</taxon>
        <taxon>Pedococcus</taxon>
    </lineage>
</organism>
<dbReference type="AlphaFoldDB" id="A0A1H0S8W5"/>
<dbReference type="HAMAP" id="MF_01334">
    <property type="entry name" value="Ribosomal_bL25_CTC"/>
    <property type="match status" value="1"/>
</dbReference>
<dbReference type="InterPro" id="IPR011035">
    <property type="entry name" value="Ribosomal_bL25/Gln-tRNA_synth"/>
</dbReference>
<dbReference type="OrthoDB" id="5242980at2"/>
<sequence>MSDNKLVAETRTQFGKGAARKIRRDHKIPAVMYGHGAEPVHITLPGHDTMMALKVANALLTIVIDGDEQLALAKDVQRDPIKPVIEHIDLVIVRKGEKVTVDVPVHVEGEAAAETVVTVDAQTIQLEVEATNIPENVVVSVEGLEAGTQIKASELELPAGSTLVVDADTLVVNITQQISQEALDAEMAEAEAEAGIEHEEAGEGEAAEGEQPEAAEGEATEGGQAESEDA</sequence>
<dbReference type="NCBIfam" id="NF004612">
    <property type="entry name" value="PRK05943.1"/>
    <property type="match status" value="1"/>
</dbReference>
<dbReference type="NCBIfam" id="NF004131">
    <property type="entry name" value="PRK05618.2-1"/>
    <property type="match status" value="1"/>
</dbReference>
<feature type="compositionally biased region" description="Low complexity" evidence="6">
    <location>
        <begin position="221"/>
        <end position="230"/>
    </location>
</feature>
<evidence type="ECO:0000313" key="10">
    <source>
        <dbReference type="Proteomes" id="UP000199077"/>
    </source>
</evidence>
<evidence type="ECO:0000313" key="9">
    <source>
        <dbReference type="EMBL" id="SDP38213.1"/>
    </source>
</evidence>
<dbReference type="Gene3D" id="2.170.120.20">
    <property type="entry name" value="Ribosomal protein L25, beta domain"/>
    <property type="match status" value="1"/>
</dbReference>
<accession>A0A1H0S8W5</accession>
<comment type="similarity">
    <text evidence="5">Belongs to the bacterial ribosomal protein bL25 family. CTC subfamily.</text>
</comment>
<dbReference type="GO" id="GO:0003735">
    <property type="term" value="F:structural constituent of ribosome"/>
    <property type="evidence" value="ECO:0007669"/>
    <property type="project" value="InterPro"/>
</dbReference>
<evidence type="ECO:0000259" key="8">
    <source>
        <dbReference type="Pfam" id="PF14693"/>
    </source>
</evidence>
<keyword evidence="4 5" id="KW-0687">Ribonucleoprotein</keyword>
<evidence type="ECO:0000256" key="3">
    <source>
        <dbReference type="ARBA" id="ARBA00022980"/>
    </source>
</evidence>
<dbReference type="Proteomes" id="UP000199077">
    <property type="component" value="Chromosome I"/>
</dbReference>
<dbReference type="GO" id="GO:0006412">
    <property type="term" value="P:translation"/>
    <property type="evidence" value="ECO:0007669"/>
    <property type="project" value="UniProtKB-UniRule"/>
</dbReference>